<dbReference type="PROSITE" id="PS00688">
    <property type="entry name" value="SIGMA54_INTERACT_3"/>
    <property type="match status" value="1"/>
</dbReference>
<keyword evidence="4" id="KW-0238">DNA-binding</keyword>
<accession>A0ABN6MW70</accession>
<evidence type="ECO:0000256" key="5">
    <source>
        <dbReference type="ARBA" id="ARBA00023163"/>
    </source>
</evidence>
<dbReference type="PROSITE" id="PS00676">
    <property type="entry name" value="SIGMA54_INTERACT_2"/>
    <property type="match status" value="1"/>
</dbReference>
<dbReference type="PANTHER" id="PTHR32071">
    <property type="entry name" value="TRANSCRIPTIONAL REGULATORY PROTEIN"/>
    <property type="match status" value="1"/>
</dbReference>
<dbReference type="InterPro" id="IPR025944">
    <property type="entry name" value="Sigma_54_int_dom_CS"/>
</dbReference>
<dbReference type="Proteomes" id="UP001162891">
    <property type="component" value="Chromosome"/>
</dbReference>
<name>A0ABN6MW70_9BACT</name>
<dbReference type="PROSITE" id="PS50045">
    <property type="entry name" value="SIGMA54_INTERACT_4"/>
    <property type="match status" value="1"/>
</dbReference>
<dbReference type="Pfam" id="PF25601">
    <property type="entry name" value="AAA_lid_14"/>
    <property type="match status" value="1"/>
</dbReference>
<dbReference type="Gene3D" id="3.40.50.300">
    <property type="entry name" value="P-loop containing nucleotide triphosphate hydrolases"/>
    <property type="match status" value="1"/>
</dbReference>
<sequence length="463" mass="50118">MTAAAPRPRVLVVDDDPGVRYTLREILESEGLEVVEASDGADALAAFDAAPVPLVVSDLRMPRLDGMQLLRELQARTPPPRVVLITAHGSERQAVDAMKAGAFDYFKKPFETDDLLAVVRRAVEAVRLTHENEVLQGELVLARSMVFASDAMRRLAVLVARVAPKDVTVLVTGESGTGKERVAEALVRGSHRADRAFVRFNCAALSPELAEAELFGHARGAFTGAIRARPGLFGEADGGTILLDEVGELAPNAQAKLLRVLQEGEVRPVGEERARKVDVRVIAATHRDLEERVRAGAFREDLFYRLNVVQLRIPPLRERPEDVPVLARFFLERFAEQFGVSPLVVPPGLLDRLAAHPWPGNVRELENALEGLVALSPPDGLDLSLLPGAAPAGGAAPQPAGAPLPLRQRVEAYERGLIVEALRAARGNRSEAARRLGVSRVTLHDKLRKYGLGGGDEEPERGG</sequence>
<dbReference type="Gene3D" id="1.10.8.60">
    <property type="match status" value="1"/>
</dbReference>
<dbReference type="SMART" id="SM00382">
    <property type="entry name" value="AAA"/>
    <property type="match status" value="1"/>
</dbReference>
<dbReference type="InterPro" id="IPR003593">
    <property type="entry name" value="AAA+_ATPase"/>
</dbReference>
<keyword evidence="10" id="KW-1185">Reference proteome</keyword>
<dbReference type="PANTHER" id="PTHR32071:SF117">
    <property type="entry name" value="PTS-DEPENDENT DIHYDROXYACETONE KINASE OPERON REGULATORY PROTEIN-RELATED"/>
    <property type="match status" value="1"/>
</dbReference>
<dbReference type="Pfam" id="PF02954">
    <property type="entry name" value="HTH_8"/>
    <property type="match status" value="1"/>
</dbReference>
<dbReference type="SUPFAM" id="SSF46689">
    <property type="entry name" value="Homeodomain-like"/>
    <property type="match status" value="1"/>
</dbReference>
<evidence type="ECO:0000313" key="9">
    <source>
        <dbReference type="EMBL" id="BDG04510.1"/>
    </source>
</evidence>
<dbReference type="InterPro" id="IPR025662">
    <property type="entry name" value="Sigma_54_int_dom_ATP-bd_1"/>
</dbReference>
<evidence type="ECO:0000256" key="6">
    <source>
        <dbReference type="PROSITE-ProRule" id="PRU00169"/>
    </source>
</evidence>
<dbReference type="PROSITE" id="PS00675">
    <property type="entry name" value="SIGMA54_INTERACT_1"/>
    <property type="match status" value="1"/>
</dbReference>
<reference evidence="10" key="1">
    <citation type="journal article" date="2022" name="Int. J. Syst. Evol. Microbiol.">
        <title>Anaeromyxobacter oryzae sp. nov., Anaeromyxobacter diazotrophicus sp. nov. and Anaeromyxobacter paludicola sp. nov., isolated from paddy soils.</title>
        <authorList>
            <person name="Itoh H."/>
            <person name="Xu Z."/>
            <person name="Mise K."/>
            <person name="Masuda Y."/>
            <person name="Ushijima N."/>
            <person name="Hayakawa C."/>
            <person name="Shiratori Y."/>
            <person name="Senoo K."/>
        </authorList>
    </citation>
    <scope>NUCLEOTIDE SEQUENCE [LARGE SCALE GENOMIC DNA]</scope>
    <source>
        <strain evidence="10">Red232</strain>
    </source>
</reference>
<dbReference type="InterPro" id="IPR009057">
    <property type="entry name" value="Homeodomain-like_sf"/>
</dbReference>
<dbReference type="PRINTS" id="PR01590">
    <property type="entry name" value="HTHFIS"/>
</dbReference>
<evidence type="ECO:0000256" key="1">
    <source>
        <dbReference type="ARBA" id="ARBA00022741"/>
    </source>
</evidence>
<organism evidence="9 10">
    <name type="scientific">Anaeromyxobacter oryzae</name>
    <dbReference type="NCBI Taxonomy" id="2918170"/>
    <lineage>
        <taxon>Bacteria</taxon>
        <taxon>Pseudomonadati</taxon>
        <taxon>Myxococcota</taxon>
        <taxon>Myxococcia</taxon>
        <taxon>Myxococcales</taxon>
        <taxon>Cystobacterineae</taxon>
        <taxon>Anaeromyxobacteraceae</taxon>
        <taxon>Anaeromyxobacter</taxon>
    </lineage>
</organism>
<dbReference type="Gene3D" id="3.40.50.2300">
    <property type="match status" value="1"/>
</dbReference>
<dbReference type="RefSeq" id="WP_248352900.1">
    <property type="nucleotide sequence ID" value="NZ_AP025591.1"/>
</dbReference>
<dbReference type="SUPFAM" id="SSF52172">
    <property type="entry name" value="CheY-like"/>
    <property type="match status" value="1"/>
</dbReference>
<feature type="domain" description="Response regulatory" evidence="8">
    <location>
        <begin position="9"/>
        <end position="123"/>
    </location>
</feature>
<keyword evidence="1" id="KW-0547">Nucleotide-binding</keyword>
<keyword evidence="5" id="KW-0804">Transcription</keyword>
<keyword evidence="3" id="KW-0805">Transcription regulation</keyword>
<evidence type="ECO:0000313" key="10">
    <source>
        <dbReference type="Proteomes" id="UP001162891"/>
    </source>
</evidence>
<dbReference type="EMBL" id="AP025591">
    <property type="protein sequence ID" value="BDG04510.1"/>
    <property type="molecule type" value="Genomic_DNA"/>
</dbReference>
<dbReference type="Pfam" id="PF00158">
    <property type="entry name" value="Sigma54_activat"/>
    <property type="match status" value="1"/>
</dbReference>
<dbReference type="InterPro" id="IPR002197">
    <property type="entry name" value="HTH_Fis"/>
</dbReference>
<dbReference type="Gene3D" id="1.10.10.60">
    <property type="entry name" value="Homeodomain-like"/>
    <property type="match status" value="1"/>
</dbReference>
<evidence type="ECO:0000256" key="3">
    <source>
        <dbReference type="ARBA" id="ARBA00023015"/>
    </source>
</evidence>
<gene>
    <name evidence="9" type="ORF">AMOR_35060</name>
</gene>
<dbReference type="SMART" id="SM00448">
    <property type="entry name" value="REC"/>
    <property type="match status" value="1"/>
</dbReference>
<dbReference type="InterPro" id="IPR002078">
    <property type="entry name" value="Sigma_54_int"/>
</dbReference>
<evidence type="ECO:0000259" key="7">
    <source>
        <dbReference type="PROSITE" id="PS50045"/>
    </source>
</evidence>
<dbReference type="PROSITE" id="PS50110">
    <property type="entry name" value="RESPONSE_REGULATORY"/>
    <property type="match status" value="1"/>
</dbReference>
<feature type="domain" description="Sigma-54 factor interaction" evidence="7">
    <location>
        <begin position="145"/>
        <end position="374"/>
    </location>
</feature>
<dbReference type="Pfam" id="PF00072">
    <property type="entry name" value="Response_reg"/>
    <property type="match status" value="1"/>
</dbReference>
<dbReference type="InterPro" id="IPR025943">
    <property type="entry name" value="Sigma_54_int_dom_ATP-bd_2"/>
</dbReference>
<evidence type="ECO:0000256" key="2">
    <source>
        <dbReference type="ARBA" id="ARBA00022840"/>
    </source>
</evidence>
<dbReference type="InterPro" id="IPR027417">
    <property type="entry name" value="P-loop_NTPase"/>
</dbReference>
<protein>
    <submittedName>
        <fullName evidence="9">Acetoacetate metabolism regulatory protein AtoC</fullName>
    </submittedName>
</protein>
<dbReference type="InterPro" id="IPR011006">
    <property type="entry name" value="CheY-like_superfamily"/>
</dbReference>
<dbReference type="CDD" id="cd00009">
    <property type="entry name" value="AAA"/>
    <property type="match status" value="1"/>
</dbReference>
<keyword evidence="6" id="KW-0597">Phosphoprotein</keyword>
<evidence type="ECO:0000259" key="8">
    <source>
        <dbReference type="PROSITE" id="PS50110"/>
    </source>
</evidence>
<evidence type="ECO:0000256" key="4">
    <source>
        <dbReference type="ARBA" id="ARBA00023125"/>
    </source>
</evidence>
<dbReference type="InterPro" id="IPR001789">
    <property type="entry name" value="Sig_transdc_resp-reg_receiver"/>
</dbReference>
<dbReference type="SUPFAM" id="SSF52540">
    <property type="entry name" value="P-loop containing nucleoside triphosphate hydrolases"/>
    <property type="match status" value="1"/>
</dbReference>
<feature type="modified residue" description="4-aspartylphosphate" evidence="6">
    <location>
        <position position="58"/>
    </location>
</feature>
<proteinExistence type="predicted"/>
<dbReference type="InterPro" id="IPR058031">
    <property type="entry name" value="AAA_lid_NorR"/>
</dbReference>
<keyword evidence="2" id="KW-0067">ATP-binding</keyword>